<name>A0A398BA48_9BACI</name>
<accession>A0A398BA48</accession>
<organism evidence="1 2">
    <name type="scientific">Mesobacillus zeae</name>
    <dbReference type="NCBI Taxonomy" id="1917180"/>
    <lineage>
        <taxon>Bacteria</taxon>
        <taxon>Bacillati</taxon>
        <taxon>Bacillota</taxon>
        <taxon>Bacilli</taxon>
        <taxon>Bacillales</taxon>
        <taxon>Bacillaceae</taxon>
        <taxon>Mesobacillus</taxon>
    </lineage>
</organism>
<evidence type="ECO:0000313" key="1">
    <source>
        <dbReference type="EMBL" id="RID85718.1"/>
    </source>
</evidence>
<reference evidence="1 2" key="1">
    <citation type="submission" date="2018-08" db="EMBL/GenBank/DDBJ databases">
        <title>Bacillus jemisoniae sp. nov., Bacillus chryseoplanitiae sp. nov., Bacillus resnikiae sp. nov., and Bacillus frankliniae sp. nov., isolated from Viking spacecraft and associated surfaces.</title>
        <authorList>
            <person name="Seuylemezian A."/>
            <person name="Vaishampayan P."/>
        </authorList>
    </citation>
    <scope>NUCLEOTIDE SEQUENCE [LARGE SCALE GENOMIC DNA]</scope>
    <source>
        <strain evidence="1 2">JJ-247</strain>
    </source>
</reference>
<dbReference type="EMBL" id="QWVT01000015">
    <property type="protein sequence ID" value="RID85718.1"/>
    <property type="molecule type" value="Genomic_DNA"/>
</dbReference>
<gene>
    <name evidence="1" type="ORF">D1970_09225</name>
</gene>
<proteinExistence type="predicted"/>
<sequence length="106" mass="11570">MLKRLIILISLLAVLLLLVQFSGSKPTGGLPAERDKSDSTQYITKEYTITEIEGETYFGKAKDGTGISFNGGVIESGDAVKKDDPVICYFEKNNAGRGIVKVERKN</sequence>
<dbReference type="AlphaFoldDB" id="A0A398BA48"/>
<dbReference type="RefSeq" id="WP_119112571.1">
    <property type="nucleotide sequence ID" value="NZ_CBCSEO010000002.1"/>
</dbReference>
<comment type="caution">
    <text evidence="1">The sequence shown here is derived from an EMBL/GenBank/DDBJ whole genome shotgun (WGS) entry which is preliminary data.</text>
</comment>
<evidence type="ECO:0000313" key="2">
    <source>
        <dbReference type="Proteomes" id="UP000265816"/>
    </source>
</evidence>
<protein>
    <submittedName>
        <fullName evidence="1">Uncharacterized protein</fullName>
    </submittedName>
</protein>
<keyword evidence="2" id="KW-1185">Reference proteome</keyword>
<dbReference type="OrthoDB" id="2877968at2"/>
<dbReference type="Proteomes" id="UP000265816">
    <property type="component" value="Unassembled WGS sequence"/>
</dbReference>